<organism evidence="2 3">
    <name type="scientific">Paraburkholderia gardini</name>
    <dbReference type="NCBI Taxonomy" id="2823469"/>
    <lineage>
        <taxon>Bacteria</taxon>
        <taxon>Pseudomonadati</taxon>
        <taxon>Pseudomonadota</taxon>
        <taxon>Betaproteobacteria</taxon>
        <taxon>Burkholderiales</taxon>
        <taxon>Burkholderiaceae</taxon>
        <taxon>Paraburkholderia</taxon>
    </lineage>
</organism>
<accession>A0ABM8U5Y4</accession>
<evidence type="ECO:0000313" key="3">
    <source>
        <dbReference type="Proteomes" id="UP000789752"/>
    </source>
</evidence>
<name>A0ABM8U5Y4_9BURK</name>
<evidence type="ECO:0000313" key="2">
    <source>
        <dbReference type="EMBL" id="CAG4905894.1"/>
    </source>
</evidence>
<keyword evidence="3" id="KW-1185">Reference proteome</keyword>
<dbReference type="InterPro" id="IPR010546">
    <property type="entry name" value="DUF1120"/>
</dbReference>
<dbReference type="EMBL" id="CAJQYY010000018">
    <property type="protein sequence ID" value="CAG4905894.1"/>
    <property type="molecule type" value="Genomic_DNA"/>
</dbReference>
<protein>
    <submittedName>
        <fullName evidence="2">Protein GltF</fullName>
    </submittedName>
</protein>
<dbReference type="Pfam" id="PF06551">
    <property type="entry name" value="DUF1120"/>
    <property type="match status" value="1"/>
</dbReference>
<gene>
    <name evidence="2" type="primary">gltF</name>
    <name evidence="2" type="ORF">R54767_03246</name>
</gene>
<keyword evidence="1" id="KW-0732">Signal</keyword>
<feature type="signal peptide" evidence="1">
    <location>
        <begin position="1"/>
        <end position="23"/>
    </location>
</feature>
<reference evidence="2 3" key="1">
    <citation type="submission" date="2021-04" db="EMBL/GenBank/DDBJ databases">
        <authorList>
            <person name="Vanwijnsberghe S."/>
        </authorList>
    </citation>
    <scope>NUCLEOTIDE SEQUENCE [LARGE SCALE GENOMIC DNA]</scope>
    <source>
        <strain evidence="2 3">LMG 32171</strain>
    </source>
</reference>
<feature type="chain" id="PRO_5047478496" evidence="1">
    <location>
        <begin position="24"/>
        <end position="225"/>
    </location>
</feature>
<dbReference type="RefSeq" id="WP_228979930.1">
    <property type="nucleotide sequence ID" value="NZ_CAJQYY010000018.1"/>
</dbReference>
<evidence type="ECO:0000256" key="1">
    <source>
        <dbReference type="SAM" id="SignalP"/>
    </source>
</evidence>
<proteinExistence type="predicted"/>
<comment type="caution">
    <text evidence="2">The sequence shown here is derived from an EMBL/GenBank/DDBJ whole genome shotgun (WGS) entry which is preliminary data.</text>
</comment>
<dbReference type="Proteomes" id="UP000789752">
    <property type="component" value="Unassembled WGS sequence"/>
</dbReference>
<sequence>MKLVSKNTLLAALLAATSVGAFAADSVDLKVIGTIVPASCTPTISGGGIVDFGRIPASSLSATAATLLPAKNATLTVTCDAPVAVGITTVDNRSGTSGSASSVLPLSTAPSQVLGVGSVGGKTVGAYNVGFLKTGITADGNAADGIYSQDGGTTWSAFVHPFGTMIQPGVRTHSWAAPGQTVPAAFTTITQPLEIDLALNKTADMPPLNTEVPIDGLATFSLVYL</sequence>